<dbReference type="Gene3D" id="3.40.50.2000">
    <property type="entry name" value="Glycogen Phosphorylase B"/>
    <property type="match status" value="2"/>
</dbReference>
<evidence type="ECO:0000259" key="3">
    <source>
        <dbReference type="Pfam" id="PF13439"/>
    </source>
</evidence>
<evidence type="ECO:0000256" key="1">
    <source>
        <dbReference type="ARBA" id="ARBA00022679"/>
    </source>
</evidence>
<accession>E7C1R4</accession>
<evidence type="ECO:0000259" key="2">
    <source>
        <dbReference type="Pfam" id="PF00534"/>
    </source>
</evidence>
<keyword evidence="1 4" id="KW-0808">Transferase</keyword>
<dbReference type="Pfam" id="PF13439">
    <property type="entry name" value="Glyco_transf_4"/>
    <property type="match status" value="1"/>
</dbReference>
<organism evidence="4">
    <name type="scientific">uncultured gamma proteobacterium HF0010_20H22</name>
    <dbReference type="NCBI Taxonomy" id="723562"/>
    <lineage>
        <taxon>Bacteria</taxon>
        <taxon>Pseudomonadati</taxon>
        <taxon>Pseudomonadota</taxon>
        <taxon>Gammaproteobacteria</taxon>
        <taxon>environmental samples</taxon>
    </lineage>
</organism>
<dbReference type="AlphaFoldDB" id="E7C1R4"/>
<dbReference type="PANTHER" id="PTHR46401:SF2">
    <property type="entry name" value="GLYCOSYLTRANSFERASE WBBK-RELATED"/>
    <property type="match status" value="1"/>
</dbReference>
<dbReference type="GO" id="GO:0009103">
    <property type="term" value="P:lipopolysaccharide biosynthetic process"/>
    <property type="evidence" value="ECO:0007669"/>
    <property type="project" value="TreeGrafter"/>
</dbReference>
<feature type="domain" description="Glycosyl transferase family 1" evidence="2">
    <location>
        <begin position="230"/>
        <end position="384"/>
    </location>
</feature>
<dbReference type="InterPro" id="IPR001296">
    <property type="entry name" value="Glyco_trans_1"/>
</dbReference>
<dbReference type="Pfam" id="PF00534">
    <property type="entry name" value="Glycos_transf_1"/>
    <property type="match status" value="1"/>
</dbReference>
<protein>
    <submittedName>
        <fullName evidence="4">Glycosyltransferase</fullName>
    </submittedName>
</protein>
<reference evidence="4" key="1">
    <citation type="submission" date="2010-01" db="EMBL/GenBank/DDBJ databases">
        <title>Genome fragments of uncultured bacteria from the North Pacific subtropical Gyre.</title>
        <authorList>
            <person name="Pham V.D."/>
            <person name="Delong E.F."/>
        </authorList>
    </citation>
    <scope>NUCLEOTIDE SEQUENCE</scope>
</reference>
<dbReference type="SUPFAM" id="SSF53756">
    <property type="entry name" value="UDP-Glycosyltransferase/glycogen phosphorylase"/>
    <property type="match status" value="1"/>
</dbReference>
<dbReference type="GO" id="GO:0016757">
    <property type="term" value="F:glycosyltransferase activity"/>
    <property type="evidence" value="ECO:0007669"/>
    <property type="project" value="InterPro"/>
</dbReference>
<dbReference type="PANTHER" id="PTHR46401">
    <property type="entry name" value="GLYCOSYLTRANSFERASE WBBK-RELATED"/>
    <property type="match status" value="1"/>
</dbReference>
<proteinExistence type="predicted"/>
<evidence type="ECO:0000313" key="4">
    <source>
        <dbReference type="EMBL" id="ADI21388.1"/>
    </source>
</evidence>
<dbReference type="InterPro" id="IPR028098">
    <property type="entry name" value="Glyco_trans_4-like_N"/>
</dbReference>
<name>E7C1R4_9GAMM</name>
<feature type="domain" description="Glycosyltransferase subfamily 4-like N-terminal" evidence="3">
    <location>
        <begin position="18"/>
        <end position="218"/>
    </location>
</feature>
<sequence length="415" mass="47260">MKKLKIAFLSYRSKPFSGGQGIYVKYLSKALHDLGHEVDVFSGPPYPDLDPEIKLIKIPSLGLYEKKSKFYDVNLKNLLNPINFFEWVSINSGGFPEPYTFGKRIKKILKDNLNSYDIIHDNQSLAYELLFFQKRKPLVTTIHHPISKDLSYQLNSTKDIFLKLLMRRWHSFLVMQKFVAKRLNKIVVPSRSSILDIKNEFKVDETKMERVMNGIDLSVFYPDPKISKIKQRIVTVASADVPLKGLDYLLKAMAELVNIYPNISLSVIGEQKRGGHTERLISKLNLKERIKFFSNLNQDDLRKIYCESEIAVVPSLYEGFGFAAIEAMACGIPLVSSSGGALPEVIKDAGILIPPKDSKEIFNSIKLLLSSPDISDNLIAKALKRVNSKFSWNVIAEKLEKIYQKEIENFNHANN</sequence>
<dbReference type="EMBL" id="GU567952">
    <property type="protein sequence ID" value="ADI21388.1"/>
    <property type="molecule type" value="Genomic_DNA"/>
</dbReference>
<dbReference type="CDD" id="cd03801">
    <property type="entry name" value="GT4_PimA-like"/>
    <property type="match status" value="1"/>
</dbReference>